<keyword evidence="2" id="KW-1185">Reference proteome</keyword>
<proteinExistence type="predicted"/>
<evidence type="ECO:0000313" key="2">
    <source>
        <dbReference type="Proteomes" id="UP001328107"/>
    </source>
</evidence>
<sequence>NVLDKVGGQRELLDPVMTNLRLVNRHFNRIISNPRNVRGLESTRMRVAQITIAQIGRSFVIRVVVKGKETIHAFPDAACFHLRRRKGYQIDDGWIKLMERHKDISCEAPQDFFDTLSSVLDKYSTDYLHFA</sequence>
<accession>A0AAN5C6S1</accession>
<feature type="non-terminal residue" evidence="1">
    <location>
        <position position="131"/>
    </location>
</feature>
<gene>
    <name evidence="1" type="ORF">PMAYCL1PPCAC_01234</name>
</gene>
<feature type="non-terminal residue" evidence="1">
    <location>
        <position position="1"/>
    </location>
</feature>
<name>A0AAN5C6S1_9BILA</name>
<dbReference type="Proteomes" id="UP001328107">
    <property type="component" value="Unassembled WGS sequence"/>
</dbReference>
<evidence type="ECO:0000313" key="1">
    <source>
        <dbReference type="EMBL" id="GMR31039.1"/>
    </source>
</evidence>
<protein>
    <submittedName>
        <fullName evidence="1">Uncharacterized protein</fullName>
    </submittedName>
</protein>
<reference evidence="2" key="1">
    <citation type="submission" date="2022-10" db="EMBL/GenBank/DDBJ databases">
        <title>Genome assembly of Pristionchus species.</title>
        <authorList>
            <person name="Yoshida K."/>
            <person name="Sommer R.J."/>
        </authorList>
    </citation>
    <scope>NUCLEOTIDE SEQUENCE [LARGE SCALE GENOMIC DNA]</scope>
    <source>
        <strain evidence="2">RS5460</strain>
    </source>
</reference>
<organism evidence="1 2">
    <name type="scientific">Pristionchus mayeri</name>
    <dbReference type="NCBI Taxonomy" id="1317129"/>
    <lineage>
        <taxon>Eukaryota</taxon>
        <taxon>Metazoa</taxon>
        <taxon>Ecdysozoa</taxon>
        <taxon>Nematoda</taxon>
        <taxon>Chromadorea</taxon>
        <taxon>Rhabditida</taxon>
        <taxon>Rhabditina</taxon>
        <taxon>Diplogasteromorpha</taxon>
        <taxon>Diplogasteroidea</taxon>
        <taxon>Neodiplogasteridae</taxon>
        <taxon>Pristionchus</taxon>
    </lineage>
</organism>
<dbReference type="AlphaFoldDB" id="A0AAN5C6S1"/>
<dbReference type="EMBL" id="BTRK01000001">
    <property type="protein sequence ID" value="GMR31039.1"/>
    <property type="molecule type" value="Genomic_DNA"/>
</dbReference>
<comment type="caution">
    <text evidence="1">The sequence shown here is derived from an EMBL/GenBank/DDBJ whole genome shotgun (WGS) entry which is preliminary data.</text>
</comment>